<dbReference type="EMBL" id="JAIWYP010000005">
    <property type="protein sequence ID" value="KAH3821890.1"/>
    <property type="molecule type" value="Genomic_DNA"/>
</dbReference>
<protein>
    <submittedName>
        <fullName evidence="1">Uncharacterized protein</fullName>
    </submittedName>
</protein>
<name>A0A9D4GRR9_DREPO</name>
<dbReference type="Proteomes" id="UP000828390">
    <property type="component" value="Unassembled WGS sequence"/>
</dbReference>
<proteinExistence type="predicted"/>
<evidence type="ECO:0000313" key="2">
    <source>
        <dbReference type="Proteomes" id="UP000828390"/>
    </source>
</evidence>
<sequence>MDWLYFSGGGTCSQNGRSCRLEGSKQSLFTWHEPSGFLGFEMFEFPAYCACKSN</sequence>
<reference evidence="1" key="1">
    <citation type="journal article" date="2019" name="bioRxiv">
        <title>The Genome of the Zebra Mussel, Dreissena polymorpha: A Resource for Invasive Species Research.</title>
        <authorList>
            <person name="McCartney M.A."/>
            <person name="Auch B."/>
            <person name="Kono T."/>
            <person name="Mallez S."/>
            <person name="Zhang Y."/>
            <person name="Obille A."/>
            <person name="Becker A."/>
            <person name="Abrahante J.E."/>
            <person name="Garbe J."/>
            <person name="Badalamenti J.P."/>
            <person name="Herman A."/>
            <person name="Mangelson H."/>
            <person name="Liachko I."/>
            <person name="Sullivan S."/>
            <person name="Sone E.D."/>
            <person name="Koren S."/>
            <person name="Silverstein K.A.T."/>
            <person name="Beckman K.B."/>
            <person name="Gohl D.M."/>
        </authorList>
    </citation>
    <scope>NUCLEOTIDE SEQUENCE</scope>
    <source>
        <strain evidence="1">Duluth1</strain>
        <tissue evidence="1">Whole animal</tissue>
    </source>
</reference>
<reference evidence="1" key="2">
    <citation type="submission" date="2020-11" db="EMBL/GenBank/DDBJ databases">
        <authorList>
            <person name="McCartney M.A."/>
            <person name="Auch B."/>
            <person name="Kono T."/>
            <person name="Mallez S."/>
            <person name="Becker A."/>
            <person name="Gohl D.M."/>
            <person name="Silverstein K.A.T."/>
            <person name="Koren S."/>
            <person name="Bechman K.B."/>
            <person name="Herman A."/>
            <person name="Abrahante J.E."/>
            <person name="Garbe J."/>
        </authorList>
    </citation>
    <scope>NUCLEOTIDE SEQUENCE</scope>
    <source>
        <strain evidence="1">Duluth1</strain>
        <tissue evidence="1">Whole animal</tissue>
    </source>
</reference>
<evidence type="ECO:0000313" key="1">
    <source>
        <dbReference type="EMBL" id="KAH3821890.1"/>
    </source>
</evidence>
<dbReference type="AlphaFoldDB" id="A0A9D4GRR9"/>
<organism evidence="1 2">
    <name type="scientific">Dreissena polymorpha</name>
    <name type="common">Zebra mussel</name>
    <name type="synonym">Mytilus polymorpha</name>
    <dbReference type="NCBI Taxonomy" id="45954"/>
    <lineage>
        <taxon>Eukaryota</taxon>
        <taxon>Metazoa</taxon>
        <taxon>Spiralia</taxon>
        <taxon>Lophotrochozoa</taxon>
        <taxon>Mollusca</taxon>
        <taxon>Bivalvia</taxon>
        <taxon>Autobranchia</taxon>
        <taxon>Heteroconchia</taxon>
        <taxon>Euheterodonta</taxon>
        <taxon>Imparidentia</taxon>
        <taxon>Neoheterodontei</taxon>
        <taxon>Myida</taxon>
        <taxon>Dreissenoidea</taxon>
        <taxon>Dreissenidae</taxon>
        <taxon>Dreissena</taxon>
    </lineage>
</organism>
<comment type="caution">
    <text evidence="1">The sequence shown here is derived from an EMBL/GenBank/DDBJ whole genome shotgun (WGS) entry which is preliminary data.</text>
</comment>
<keyword evidence="2" id="KW-1185">Reference proteome</keyword>
<gene>
    <name evidence="1" type="ORF">DPMN_123658</name>
</gene>
<accession>A0A9D4GRR9</accession>